<keyword evidence="8 16" id="KW-0274">FAD</keyword>
<dbReference type="STRING" id="1178825.SAMN05216261_3103"/>
<name>A0A1M6HAE7_9FLAO</name>
<comment type="catalytic activity">
    <reaction evidence="15 16 19">
        <text>Hg + NADP(+) + H(+) = Hg(2+) + NADPH</text>
        <dbReference type="Rhea" id="RHEA:23856"/>
        <dbReference type="ChEBI" id="CHEBI:15378"/>
        <dbReference type="ChEBI" id="CHEBI:16170"/>
        <dbReference type="ChEBI" id="CHEBI:16793"/>
        <dbReference type="ChEBI" id="CHEBI:57783"/>
        <dbReference type="ChEBI" id="CHEBI:58349"/>
        <dbReference type="EC" id="1.16.1.1"/>
    </reaction>
</comment>
<comment type="cofactor">
    <cofactor evidence="16 17 19">
        <name>FAD</name>
        <dbReference type="ChEBI" id="CHEBI:57692"/>
    </cofactor>
    <text evidence="16 17 19">Binds 1 FAD per subunit.</text>
</comment>
<feature type="binding site" evidence="17">
    <location>
        <position position="359"/>
    </location>
    <ligand>
        <name>NAD(+)</name>
        <dbReference type="ChEBI" id="CHEBI:57540"/>
    </ligand>
</feature>
<dbReference type="Gene3D" id="3.30.70.100">
    <property type="match status" value="1"/>
</dbReference>
<dbReference type="eggNOG" id="COG1249">
    <property type="taxonomic scope" value="Bacteria"/>
</dbReference>
<keyword evidence="12" id="KW-1015">Disulfide bond</keyword>
<evidence type="ECO:0000256" key="17">
    <source>
        <dbReference type="PIRSR" id="PIRSR000350-3"/>
    </source>
</evidence>
<dbReference type="NCBIfam" id="TIGR02053">
    <property type="entry name" value="MerA"/>
    <property type="match status" value="1"/>
</dbReference>
<dbReference type="GO" id="GO:0003955">
    <property type="term" value="F:NAD(P)H dehydrogenase (quinone) activity"/>
    <property type="evidence" value="ECO:0007669"/>
    <property type="project" value="TreeGrafter"/>
</dbReference>
<dbReference type="InterPro" id="IPR021179">
    <property type="entry name" value="Mercury_reductase_MerA"/>
</dbReference>
<evidence type="ECO:0000256" key="5">
    <source>
        <dbReference type="ARBA" id="ARBA00022466"/>
    </source>
</evidence>
<feature type="binding site" evidence="17">
    <location>
        <position position="400"/>
    </location>
    <ligand>
        <name>FAD</name>
        <dbReference type="ChEBI" id="CHEBI:57692"/>
    </ligand>
</feature>
<keyword evidence="22" id="KW-1185">Reference proteome</keyword>
<dbReference type="OrthoDB" id="9800167at2"/>
<evidence type="ECO:0000256" key="3">
    <source>
        <dbReference type="ARBA" id="ARBA00012661"/>
    </source>
</evidence>
<dbReference type="PROSITE" id="PS00076">
    <property type="entry name" value="PYRIDINE_REDOX_1"/>
    <property type="match status" value="1"/>
</dbReference>
<dbReference type="EC" id="1.16.1.1" evidence="3 16"/>
<keyword evidence="6 16" id="KW-0285">Flavoprotein</keyword>
<dbReference type="FunFam" id="3.30.390.30:FF:000001">
    <property type="entry name" value="Dihydrolipoyl dehydrogenase"/>
    <property type="match status" value="1"/>
</dbReference>
<evidence type="ECO:0000256" key="4">
    <source>
        <dbReference type="ARBA" id="ARBA00014791"/>
    </source>
</evidence>
<dbReference type="Pfam" id="PF00403">
    <property type="entry name" value="HMA"/>
    <property type="match status" value="1"/>
</dbReference>
<dbReference type="EMBL" id="FQYK01000013">
    <property type="protein sequence ID" value="SHJ19188.1"/>
    <property type="molecule type" value="Genomic_DNA"/>
</dbReference>
<dbReference type="GO" id="GO:0016152">
    <property type="term" value="F:mercury (II) reductase (NADP+) activity"/>
    <property type="evidence" value="ECO:0007669"/>
    <property type="project" value="UniProtKB-UniRule"/>
</dbReference>
<evidence type="ECO:0000256" key="15">
    <source>
        <dbReference type="ARBA" id="ARBA00048984"/>
    </source>
</evidence>
<dbReference type="Gene3D" id="3.30.390.30">
    <property type="match status" value="1"/>
</dbReference>
<dbReference type="PANTHER" id="PTHR43014">
    <property type="entry name" value="MERCURIC REDUCTASE"/>
    <property type="match status" value="1"/>
</dbReference>
<dbReference type="PRINTS" id="PR00368">
    <property type="entry name" value="FADPNR"/>
</dbReference>
<dbReference type="InterPro" id="IPR006121">
    <property type="entry name" value="HMA_dom"/>
</dbReference>
<evidence type="ECO:0000256" key="12">
    <source>
        <dbReference type="ARBA" id="ARBA00023157"/>
    </source>
</evidence>
<dbReference type="SUPFAM" id="SSF51905">
    <property type="entry name" value="FAD/NAD(P)-binding domain"/>
    <property type="match status" value="1"/>
</dbReference>
<dbReference type="GO" id="GO:0050787">
    <property type="term" value="P:detoxification of mercury ion"/>
    <property type="evidence" value="ECO:0007669"/>
    <property type="project" value="InterPro"/>
</dbReference>
<dbReference type="Pfam" id="PF02852">
    <property type="entry name" value="Pyr_redox_dim"/>
    <property type="match status" value="1"/>
</dbReference>
<evidence type="ECO:0000256" key="9">
    <source>
        <dbReference type="ARBA" id="ARBA00022857"/>
    </source>
</evidence>
<evidence type="ECO:0000313" key="21">
    <source>
        <dbReference type="EMBL" id="SHJ19188.1"/>
    </source>
</evidence>
<evidence type="ECO:0000256" key="18">
    <source>
        <dbReference type="PIRSR" id="PIRSR000350-4"/>
    </source>
</evidence>
<dbReference type="InterPro" id="IPR036163">
    <property type="entry name" value="HMA_dom_sf"/>
</dbReference>
<feature type="binding site" evidence="17">
    <location>
        <position position="140"/>
    </location>
    <ligand>
        <name>FAD</name>
        <dbReference type="ChEBI" id="CHEBI:57692"/>
    </ligand>
</feature>
<dbReference type="SUPFAM" id="SSF55424">
    <property type="entry name" value="FAD/NAD-linked reductases, dimerisation (C-terminal) domain"/>
    <property type="match status" value="1"/>
</dbReference>
<keyword evidence="17" id="KW-0520">NAD</keyword>
<dbReference type="InterPro" id="IPR004099">
    <property type="entry name" value="Pyr_nucl-diS_OxRdtase_dimer"/>
</dbReference>
<feature type="binding site" evidence="17">
    <location>
        <begin position="267"/>
        <end position="274"/>
    </location>
    <ligand>
        <name>NAD(+)</name>
        <dbReference type="ChEBI" id="CHEBI:57540"/>
    </ligand>
</feature>
<dbReference type="GO" id="GO:0050660">
    <property type="term" value="F:flavin adenine dinucleotide binding"/>
    <property type="evidence" value="ECO:0007669"/>
    <property type="project" value="UniProtKB-UniRule"/>
</dbReference>
<dbReference type="Pfam" id="PF07992">
    <property type="entry name" value="Pyr_redox_2"/>
    <property type="match status" value="1"/>
</dbReference>
<evidence type="ECO:0000256" key="16">
    <source>
        <dbReference type="PIRNR" id="PIRNR000350"/>
    </source>
</evidence>
<dbReference type="InterPro" id="IPR023753">
    <property type="entry name" value="FAD/NAD-binding_dom"/>
</dbReference>
<dbReference type="InterPro" id="IPR001100">
    <property type="entry name" value="Pyr_nuc-diS_OxRdtase"/>
</dbReference>
<feature type="domain" description="HMA" evidence="20">
    <location>
        <begin position="4"/>
        <end position="70"/>
    </location>
</feature>
<keyword evidence="13" id="KW-0676">Redox-active center</keyword>
<evidence type="ECO:0000256" key="8">
    <source>
        <dbReference type="ARBA" id="ARBA00022827"/>
    </source>
</evidence>
<keyword evidence="11 16" id="KW-0560">Oxidoreductase</keyword>
<dbReference type="CDD" id="cd00371">
    <property type="entry name" value="HMA"/>
    <property type="match status" value="1"/>
</dbReference>
<keyword evidence="17" id="KW-0547">Nucleotide-binding</keyword>
<reference evidence="21 22" key="1">
    <citation type="submission" date="2016-11" db="EMBL/GenBank/DDBJ databases">
        <authorList>
            <person name="Jaros S."/>
            <person name="Januszkiewicz K."/>
            <person name="Wedrychowicz H."/>
        </authorList>
    </citation>
    <scope>NUCLEOTIDE SEQUENCE [LARGE SCALE GENOMIC DNA]</scope>
    <source>
        <strain evidence="21 22">CGMCC 1.12213</strain>
    </source>
</reference>
<keyword evidence="5 16" id="KW-0475">Mercuric resistance</keyword>
<comment type="subunit">
    <text evidence="2 16 19">Homodimer.</text>
</comment>
<dbReference type="GO" id="GO:0016668">
    <property type="term" value="F:oxidoreductase activity, acting on a sulfur group of donors, NAD(P) as acceptor"/>
    <property type="evidence" value="ECO:0007669"/>
    <property type="project" value="UniProtKB-UniRule"/>
</dbReference>
<accession>A0A1M6HAE7</accession>
<keyword evidence="10 16" id="KW-0476">Mercury</keyword>
<feature type="disulfide bond" description="Redox-active" evidence="18">
    <location>
        <begin position="131"/>
        <end position="136"/>
    </location>
</feature>
<dbReference type="InterPro" id="IPR036188">
    <property type="entry name" value="FAD/NAD-bd_sf"/>
</dbReference>
<dbReference type="PANTHER" id="PTHR43014:SF4">
    <property type="entry name" value="PYRIDINE NUCLEOTIDE-DISULFIDE OXIDOREDUCTASE RCLA-RELATED"/>
    <property type="match status" value="1"/>
</dbReference>
<dbReference type="PIRSF" id="PIRSF000350">
    <property type="entry name" value="Mercury_reductase_MerA"/>
    <property type="match status" value="1"/>
</dbReference>
<keyword evidence="9 16" id="KW-0521">NADP</keyword>
<dbReference type="Gene3D" id="3.50.50.60">
    <property type="entry name" value="FAD/NAD(P)-binding domain"/>
    <property type="match status" value="2"/>
</dbReference>
<dbReference type="InterPro" id="IPR012999">
    <property type="entry name" value="Pyr_OxRdtase_I_AS"/>
</dbReference>
<comment type="function">
    <text evidence="16">Resistance to Hg(2+) in bacteria appears to be governed by a specialized system which includes mercuric reductase. MerA protein is responsible for volatilizing mercury as Hg(0).</text>
</comment>
<dbReference type="GO" id="GO:0050661">
    <property type="term" value="F:NADP binding"/>
    <property type="evidence" value="ECO:0007669"/>
    <property type="project" value="InterPro"/>
</dbReference>
<evidence type="ECO:0000256" key="14">
    <source>
        <dbReference type="ARBA" id="ARBA00031725"/>
    </source>
</evidence>
<dbReference type="GO" id="GO:0045340">
    <property type="term" value="F:mercury ion binding"/>
    <property type="evidence" value="ECO:0007669"/>
    <property type="project" value="InterPro"/>
</dbReference>
<comment type="similarity">
    <text evidence="1 16 19">Belongs to the class-I pyridine nucleotide-disulfide oxidoreductase family.</text>
</comment>
<evidence type="ECO:0000256" key="10">
    <source>
        <dbReference type="ARBA" id="ARBA00022914"/>
    </source>
</evidence>
<dbReference type="Proteomes" id="UP000184396">
    <property type="component" value="Unassembled WGS sequence"/>
</dbReference>
<evidence type="ECO:0000256" key="1">
    <source>
        <dbReference type="ARBA" id="ARBA00007532"/>
    </source>
</evidence>
<evidence type="ECO:0000256" key="11">
    <source>
        <dbReference type="ARBA" id="ARBA00023002"/>
    </source>
</evidence>
<evidence type="ECO:0000256" key="19">
    <source>
        <dbReference type="RuleBase" id="RU361223"/>
    </source>
</evidence>
<sequence>MSNKIINLNINGMTCSGCSSHIEKDLNVKDGIVSSIVNHETGKAEFVYDSNKLSNQDVINAVNNVGNYSVIEDIEKEDCCITNAKDYDGKNKFDLIVIGGGSAAFSAAIKAESIGLTTLMVNDGLDFGGTCVNVGCVPSKNLIRAAETAYHATHSNFKGIKPKGVEIDFTQIIKDKKALVSTLQQHKYMDVVSDFKNLTMLKGWAEFVDNKTILVDGKDTYTATNIIIATGATTNIPNIEGLNKVGYLTNVSLFDLEEKPKSLTIMGAGYIGLEIAMAYNRLGVKVRIIEFTDRPLRSQTNDITDVLEAQMKGEGIEILPNFRAIKFEKDGDNTIIHCKCPDGSTTQIIEEGLIVVAIGTKPNTSKLGLENIDLNLTDKGHILVNKKMETNIPNIYAAGDVTNTPPFVYTAAKEGSTAVNNAFSLSKNRVDYTSLPWVVFTDPQIAGAGMDEVEAEKSGIPFEVSKLDLIHVPRALAAQDTRGFIKLIRNTETDKLIGARVIAPEGGELIQQLSMAIKFGITVKDLAESFYPYLTLGEGIKLAAITFGKDVSKLSCCAS</sequence>
<evidence type="ECO:0000256" key="7">
    <source>
        <dbReference type="ARBA" id="ARBA00022723"/>
    </source>
</evidence>
<dbReference type="RefSeq" id="WP_019388844.1">
    <property type="nucleotide sequence ID" value="NZ_ALIH01000021.1"/>
</dbReference>
<proteinExistence type="inferred from homology"/>
<dbReference type="PROSITE" id="PS50846">
    <property type="entry name" value="HMA_2"/>
    <property type="match status" value="1"/>
</dbReference>
<evidence type="ECO:0000313" key="22">
    <source>
        <dbReference type="Proteomes" id="UP000184396"/>
    </source>
</evidence>
<organism evidence="21 22">
    <name type="scientific">Algibacter luteus</name>
    <dbReference type="NCBI Taxonomy" id="1178825"/>
    <lineage>
        <taxon>Bacteria</taxon>
        <taxon>Pseudomonadati</taxon>
        <taxon>Bacteroidota</taxon>
        <taxon>Flavobacteriia</taxon>
        <taxon>Flavobacteriales</taxon>
        <taxon>Flavobacteriaceae</taxon>
        <taxon>Algibacter</taxon>
    </lineage>
</organism>
<dbReference type="AlphaFoldDB" id="A0A1M6HAE7"/>
<evidence type="ECO:0000256" key="6">
    <source>
        <dbReference type="ARBA" id="ARBA00022630"/>
    </source>
</evidence>
<gene>
    <name evidence="19" type="primary">merA</name>
    <name evidence="21" type="ORF">SAMN05216261_3103</name>
</gene>
<dbReference type="FunFam" id="3.30.70.100:FF:000001">
    <property type="entry name" value="ATPase copper transporting beta"/>
    <property type="match status" value="1"/>
</dbReference>
<dbReference type="InterPro" id="IPR016156">
    <property type="entry name" value="FAD/NAD-linked_Rdtase_dimer_sf"/>
</dbReference>
<keyword evidence="7 16" id="KW-0479">Metal-binding</keyword>
<protein>
    <recommendedName>
        <fullName evidence="4 16">Mercuric reductase</fullName>
        <ecNumber evidence="3 16">1.16.1.1</ecNumber>
    </recommendedName>
    <alternativeName>
        <fullName evidence="14 16">Hg(II) reductase</fullName>
    </alternativeName>
</protein>
<dbReference type="SUPFAM" id="SSF55008">
    <property type="entry name" value="HMA, heavy metal-associated domain"/>
    <property type="match status" value="1"/>
</dbReference>
<evidence type="ECO:0000259" key="20">
    <source>
        <dbReference type="PROSITE" id="PS50846"/>
    </source>
</evidence>
<evidence type="ECO:0000256" key="13">
    <source>
        <dbReference type="ARBA" id="ARBA00023284"/>
    </source>
</evidence>
<feature type="binding site" evidence="17">
    <location>
        <position position="290"/>
    </location>
    <ligand>
        <name>NAD(+)</name>
        <dbReference type="ChEBI" id="CHEBI:57540"/>
    </ligand>
</feature>
<evidence type="ECO:0000256" key="2">
    <source>
        <dbReference type="ARBA" id="ARBA00011738"/>
    </source>
</evidence>
<dbReference type="PRINTS" id="PR00411">
    <property type="entry name" value="PNDRDTASEI"/>
</dbReference>